<feature type="region of interest" description="Disordered" evidence="1">
    <location>
        <begin position="1"/>
        <end position="87"/>
    </location>
</feature>
<evidence type="ECO:0000313" key="3">
    <source>
        <dbReference type="Proteomes" id="UP000593567"/>
    </source>
</evidence>
<feature type="compositionally biased region" description="Low complexity" evidence="1">
    <location>
        <begin position="56"/>
        <end position="68"/>
    </location>
</feature>
<gene>
    <name evidence="2" type="ORF">EB796_005909</name>
</gene>
<keyword evidence="3" id="KW-1185">Reference proteome</keyword>
<accession>A0A7J7KC45</accession>
<sequence>MLKPTMSTSSPPTASSKPKSGGRGSYLLMIPNTSEPPASVQLPVTSLPPTPHSGFSEPSSSYTVPSSSQNTRAKPSGRGAALLEMCG</sequence>
<evidence type="ECO:0000313" key="2">
    <source>
        <dbReference type="EMBL" id="KAF6035783.1"/>
    </source>
</evidence>
<organism evidence="2 3">
    <name type="scientific">Bugula neritina</name>
    <name type="common">Brown bryozoan</name>
    <name type="synonym">Sertularia neritina</name>
    <dbReference type="NCBI Taxonomy" id="10212"/>
    <lineage>
        <taxon>Eukaryota</taxon>
        <taxon>Metazoa</taxon>
        <taxon>Spiralia</taxon>
        <taxon>Lophotrochozoa</taxon>
        <taxon>Bryozoa</taxon>
        <taxon>Gymnolaemata</taxon>
        <taxon>Cheilostomatida</taxon>
        <taxon>Flustrina</taxon>
        <taxon>Buguloidea</taxon>
        <taxon>Bugulidae</taxon>
        <taxon>Bugula</taxon>
    </lineage>
</organism>
<feature type="compositionally biased region" description="Low complexity" evidence="1">
    <location>
        <begin position="1"/>
        <end position="19"/>
    </location>
</feature>
<dbReference type="Proteomes" id="UP000593567">
    <property type="component" value="Unassembled WGS sequence"/>
</dbReference>
<name>A0A7J7KC45_BUGNE</name>
<protein>
    <submittedName>
        <fullName evidence="2">Uncharacterized protein</fullName>
    </submittedName>
</protein>
<dbReference type="AlphaFoldDB" id="A0A7J7KC45"/>
<proteinExistence type="predicted"/>
<comment type="caution">
    <text evidence="2">The sequence shown here is derived from an EMBL/GenBank/DDBJ whole genome shotgun (WGS) entry which is preliminary data.</text>
</comment>
<dbReference type="EMBL" id="VXIV02000829">
    <property type="protein sequence ID" value="KAF6035783.1"/>
    <property type="molecule type" value="Genomic_DNA"/>
</dbReference>
<evidence type="ECO:0000256" key="1">
    <source>
        <dbReference type="SAM" id="MobiDB-lite"/>
    </source>
</evidence>
<reference evidence="2" key="1">
    <citation type="submission" date="2020-06" db="EMBL/GenBank/DDBJ databases">
        <title>Draft genome of Bugula neritina, a colonial animal packing powerful symbionts and potential medicines.</title>
        <authorList>
            <person name="Rayko M."/>
        </authorList>
    </citation>
    <scope>NUCLEOTIDE SEQUENCE [LARGE SCALE GENOMIC DNA]</scope>
    <source>
        <strain evidence="2">Kwan_BN1</strain>
    </source>
</reference>